<feature type="domain" description="VOC" evidence="2">
    <location>
        <begin position="13"/>
        <end position="160"/>
    </location>
</feature>
<dbReference type="EMBL" id="NBXA01000032">
    <property type="protein sequence ID" value="RFA07045.1"/>
    <property type="molecule type" value="Genomic_DNA"/>
</dbReference>
<dbReference type="SUPFAM" id="SSF54593">
    <property type="entry name" value="Glyoxalase/Bleomycin resistance protein/Dihydroxybiphenyl dioxygenase"/>
    <property type="match status" value="1"/>
</dbReference>
<dbReference type="RefSeq" id="WP_116284474.1">
    <property type="nucleotide sequence ID" value="NZ_NBXA01000032.1"/>
</dbReference>
<dbReference type="InterPro" id="IPR029068">
    <property type="entry name" value="Glyas_Bleomycin-R_OHBP_Dase"/>
</dbReference>
<sequence>MAGGTRGIPGLVGTEHIGFTVPDLDQAEAFFVDVIGCEYVYSLGPFVKEGEWMLDHMNVAPRTVMRELRFFRCRTGPNFEIFQYEPAPGSDAADAPPLNSDVGGHHLAFYVDDLDEAVAYLRTKGVRVLGEPTASSSHSTGQRWIYFLTPWGMQLELVSYPNGKAYEKDADVLLWHPARPTL</sequence>
<evidence type="ECO:0000256" key="1">
    <source>
        <dbReference type="ARBA" id="ARBA00022723"/>
    </source>
</evidence>
<dbReference type="Proteomes" id="UP000256709">
    <property type="component" value="Unassembled WGS sequence"/>
</dbReference>
<evidence type="ECO:0000313" key="3">
    <source>
        <dbReference type="EMBL" id="RFA07045.1"/>
    </source>
</evidence>
<reference evidence="3 4" key="1">
    <citation type="submission" date="2017-04" db="EMBL/GenBank/DDBJ databases">
        <title>Comparative genome analysis of Subtercola boreus.</title>
        <authorList>
            <person name="Cho Y.-J."/>
            <person name="Cho A."/>
            <person name="Kim O.-S."/>
            <person name="Lee J.-I."/>
        </authorList>
    </citation>
    <scope>NUCLEOTIDE SEQUENCE [LARGE SCALE GENOMIC DNA]</scope>
    <source>
        <strain evidence="3 4">P27444</strain>
    </source>
</reference>
<comment type="caution">
    <text evidence="3">The sequence shown here is derived from an EMBL/GenBank/DDBJ whole genome shotgun (WGS) entry which is preliminary data.</text>
</comment>
<accession>A0A3E0VBM7</accession>
<dbReference type="GO" id="GO:0046491">
    <property type="term" value="P:L-methylmalonyl-CoA metabolic process"/>
    <property type="evidence" value="ECO:0007669"/>
    <property type="project" value="TreeGrafter"/>
</dbReference>
<dbReference type="InterPro" id="IPR037523">
    <property type="entry name" value="VOC_core"/>
</dbReference>
<name>A0A3E0VBM7_9MICO</name>
<protein>
    <submittedName>
        <fullName evidence="3">Glyoxalase</fullName>
    </submittedName>
</protein>
<dbReference type="PANTHER" id="PTHR43048:SF6">
    <property type="entry name" value="BLR8189 PROTEIN"/>
    <property type="match status" value="1"/>
</dbReference>
<dbReference type="PROSITE" id="PS51819">
    <property type="entry name" value="VOC"/>
    <property type="match status" value="1"/>
</dbReference>
<dbReference type="Gene3D" id="3.10.180.10">
    <property type="entry name" value="2,3-Dihydroxybiphenyl 1,2-Dioxygenase, domain 1"/>
    <property type="match status" value="1"/>
</dbReference>
<keyword evidence="1" id="KW-0479">Metal-binding</keyword>
<dbReference type="Pfam" id="PF13669">
    <property type="entry name" value="Glyoxalase_4"/>
    <property type="match status" value="1"/>
</dbReference>
<dbReference type="InterPro" id="IPR051785">
    <property type="entry name" value="MMCE/EMCE_epimerase"/>
</dbReference>
<proteinExistence type="predicted"/>
<gene>
    <name evidence="3" type="ORF">B7R21_17140</name>
</gene>
<dbReference type="GO" id="GO:0046872">
    <property type="term" value="F:metal ion binding"/>
    <property type="evidence" value="ECO:0007669"/>
    <property type="project" value="UniProtKB-KW"/>
</dbReference>
<evidence type="ECO:0000259" key="2">
    <source>
        <dbReference type="PROSITE" id="PS51819"/>
    </source>
</evidence>
<organism evidence="3 4">
    <name type="scientific">Subtercola boreus</name>
    <dbReference type="NCBI Taxonomy" id="120213"/>
    <lineage>
        <taxon>Bacteria</taxon>
        <taxon>Bacillati</taxon>
        <taxon>Actinomycetota</taxon>
        <taxon>Actinomycetes</taxon>
        <taxon>Micrococcales</taxon>
        <taxon>Microbacteriaceae</taxon>
        <taxon>Subtercola</taxon>
    </lineage>
</organism>
<evidence type="ECO:0000313" key="4">
    <source>
        <dbReference type="Proteomes" id="UP000256709"/>
    </source>
</evidence>
<dbReference type="GO" id="GO:0004493">
    <property type="term" value="F:methylmalonyl-CoA epimerase activity"/>
    <property type="evidence" value="ECO:0007669"/>
    <property type="project" value="TreeGrafter"/>
</dbReference>
<dbReference type="PANTHER" id="PTHR43048">
    <property type="entry name" value="METHYLMALONYL-COA EPIMERASE"/>
    <property type="match status" value="1"/>
</dbReference>
<dbReference type="OrthoDB" id="2613830at2"/>
<dbReference type="AlphaFoldDB" id="A0A3E0VBM7"/>